<sequence>MKRIYACSIFSFQSMPNEQSKPQIDPTRAKTSWVHSAEQKQQTPVAQEHCARKFPFDVKKIALYALVFFAIAGIGFLAVNVFLHMGQQDAVSITASGPQSVQPGATTTFTVTIHNIDRSNALSDIAIATKADAGTVFPEKPLFATTQRLIDNLQPNQEHTETFSAVFWGKQNDARTIDVTVWYKLGTLSTRFQKTISYTPHIASDVVFLHMSVPEQVLPDQQFSFSASYANIGTARIGQGTVRIEFPEGFAVSKIDPDMKQDGTARTAAFAQLEPKAETIISVQGVIASSAGQGKQITMRVTTLVRNVSIELGAIQKNVLVISSPLTLSISVNNKPDYALSLGEIAQYTLTFQNNSSVSLKDVVIMSDVSNPWFLLDTMQARNGSFSSKDKTVTWNGGTDPALLVVNPGQSGAVSFSVKIRQGFTQGQINNTVAVHADISAPNTSQNIGTAIASQANIVSKIQGMIGLTATVWYRDPYSSGFAQSGPMPLRVNQTTAYSVHMRVSVQANDFRDISVQTVLPAGVSCSGNVKGDAQGFLCNPRTNEIVWTIPSISAYTEKELIVQVNVVPSVDQVGRTIPILGQATSNATDAFTQTVVSQHTQGIMSDLPDDSSVDAITGRVSL</sequence>
<evidence type="ECO:0000313" key="3">
    <source>
        <dbReference type="Proteomes" id="UP000236846"/>
    </source>
</evidence>
<proteinExistence type="predicted"/>
<name>A0A2H0PY62_9BACT</name>
<dbReference type="Gene3D" id="2.60.40.10">
    <property type="entry name" value="Immunoglobulins"/>
    <property type="match status" value="1"/>
</dbReference>
<evidence type="ECO:0008006" key="4">
    <source>
        <dbReference type="Google" id="ProtNLM"/>
    </source>
</evidence>
<keyword evidence="1" id="KW-0472">Membrane</keyword>
<reference evidence="2 3" key="1">
    <citation type="submission" date="2017-09" db="EMBL/GenBank/DDBJ databases">
        <title>Depth-based differentiation of microbial function through sediment-hosted aquifers and enrichment of novel symbionts in the deep terrestrial subsurface.</title>
        <authorList>
            <person name="Probst A.J."/>
            <person name="Ladd B."/>
            <person name="Jarett J.K."/>
            <person name="Geller-Mcgrath D.E."/>
            <person name="Sieber C.M."/>
            <person name="Emerson J.B."/>
            <person name="Anantharaman K."/>
            <person name="Thomas B.C."/>
            <person name="Malmstrom R."/>
            <person name="Stieglmeier M."/>
            <person name="Klingl A."/>
            <person name="Woyke T."/>
            <person name="Ryan C.M."/>
            <person name="Banfield J.F."/>
        </authorList>
    </citation>
    <scope>NUCLEOTIDE SEQUENCE [LARGE SCALE GENOMIC DNA]</scope>
    <source>
        <strain evidence="2">CG11_big_fil_rev_8_21_14_0_20_43_10</strain>
    </source>
</reference>
<evidence type="ECO:0000313" key="2">
    <source>
        <dbReference type="EMBL" id="PIR26979.1"/>
    </source>
</evidence>
<gene>
    <name evidence="2" type="ORF">COV41_00070</name>
</gene>
<accession>A0A2H0PY62</accession>
<dbReference type="Proteomes" id="UP000236846">
    <property type="component" value="Unassembled WGS sequence"/>
</dbReference>
<keyword evidence="1" id="KW-0812">Transmembrane</keyword>
<dbReference type="InterPro" id="IPR013783">
    <property type="entry name" value="Ig-like_fold"/>
</dbReference>
<protein>
    <recommendedName>
        <fullName evidence="4">DUF11 domain-containing protein</fullName>
    </recommendedName>
</protein>
<keyword evidence="1" id="KW-1133">Transmembrane helix</keyword>
<evidence type="ECO:0000256" key="1">
    <source>
        <dbReference type="SAM" id="Phobius"/>
    </source>
</evidence>
<feature type="transmembrane region" description="Helical" evidence="1">
    <location>
        <begin position="61"/>
        <end position="83"/>
    </location>
</feature>
<organism evidence="2 3">
    <name type="scientific">Candidatus Brennerbacteria bacterium CG11_big_fil_rev_8_21_14_0_20_43_10</name>
    <dbReference type="NCBI Taxonomy" id="1974523"/>
    <lineage>
        <taxon>Bacteria</taxon>
        <taxon>Candidatus Brenneribacteriota</taxon>
    </lineage>
</organism>
<dbReference type="AlphaFoldDB" id="A0A2H0PY62"/>
<dbReference type="EMBL" id="PCXE01000004">
    <property type="protein sequence ID" value="PIR26979.1"/>
    <property type="molecule type" value="Genomic_DNA"/>
</dbReference>
<comment type="caution">
    <text evidence="2">The sequence shown here is derived from an EMBL/GenBank/DDBJ whole genome shotgun (WGS) entry which is preliminary data.</text>
</comment>